<feature type="region of interest" description="Disordered" evidence="1">
    <location>
        <begin position="998"/>
        <end position="1020"/>
    </location>
</feature>
<feature type="compositionally biased region" description="Basic and acidic residues" evidence="1">
    <location>
        <begin position="2945"/>
        <end position="2959"/>
    </location>
</feature>
<proteinExistence type="predicted"/>
<feature type="compositionally biased region" description="Polar residues" evidence="1">
    <location>
        <begin position="536"/>
        <end position="568"/>
    </location>
</feature>
<feature type="compositionally biased region" description="Basic and acidic residues" evidence="1">
    <location>
        <begin position="1608"/>
        <end position="1620"/>
    </location>
</feature>
<feature type="compositionally biased region" description="Basic and acidic residues" evidence="1">
    <location>
        <begin position="2898"/>
        <end position="2922"/>
    </location>
</feature>
<organism evidence="2 3">
    <name type="scientific">Plasmodium coatneyi</name>
    <dbReference type="NCBI Taxonomy" id="208452"/>
    <lineage>
        <taxon>Eukaryota</taxon>
        <taxon>Sar</taxon>
        <taxon>Alveolata</taxon>
        <taxon>Apicomplexa</taxon>
        <taxon>Aconoidasida</taxon>
        <taxon>Haemosporida</taxon>
        <taxon>Plasmodiidae</taxon>
        <taxon>Plasmodium</taxon>
    </lineage>
</organism>
<feature type="region of interest" description="Disordered" evidence="1">
    <location>
        <begin position="2680"/>
        <end position="2703"/>
    </location>
</feature>
<feature type="region of interest" description="Disordered" evidence="1">
    <location>
        <begin position="534"/>
        <end position="598"/>
    </location>
</feature>
<feature type="compositionally biased region" description="Basic and acidic residues" evidence="1">
    <location>
        <begin position="25"/>
        <end position="57"/>
    </location>
</feature>
<feature type="region of interest" description="Disordered" evidence="1">
    <location>
        <begin position="2734"/>
        <end position="3014"/>
    </location>
</feature>
<name>A0A1B1E195_9APIC</name>
<accession>A0A1B1E195</accession>
<feature type="region of interest" description="Disordered" evidence="1">
    <location>
        <begin position="2363"/>
        <end position="2498"/>
    </location>
</feature>
<feature type="compositionally biased region" description="Basic and acidic residues" evidence="1">
    <location>
        <begin position="2684"/>
        <end position="2696"/>
    </location>
</feature>
<feature type="compositionally biased region" description="Basic and acidic residues" evidence="1">
    <location>
        <begin position="1253"/>
        <end position="1280"/>
    </location>
</feature>
<feature type="region of interest" description="Disordered" evidence="1">
    <location>
        <begin position="407"/>
        <end position="489"/>
    </location>
</feature>
<feature type="region of interest" description="Disordered" evidence="1">
    <location>
        <begin position="761"/>
        <end position="870"/>
    </location>
</feature>
<feature type="region of interest" description="Disordered" evidence="1">
    <location>
        <begin position="1369"/>
        <end position="1463"/>
    </location>
</feature>
<dbReference type="VEuPathDB" id="PlasmoDB:PCOAH_00031110"/>
<dbReference type="GeneID" id="30909842"/>
<feature type="compositionally biased region" description="Basic and acidic residues" evidence="1">
    <location>
        <begin position="2363"/>
        <end position="2395"/>
    </location>
</feature>
<feature type="compositionally biased region" description="Basic and acidic residues" evidence="1">
    <location>
        <begin position="2258"/>
        <end position="2268"/>
    </location>
</feature>
<dbReference type="Proteomes" id="UP000092716">
    <property type="component" value="Chromosome 10"/>
</dbReference>
<evidence type="ECO:0000313" key="3">
    <source>
        <dbReference type="Proteomes" id="UP000092716"/>
    </source>
</evidence>
<feature type="region of interest" description="Disordered" evidence="1">
    <location>
        <begin position="1107"/>
        <end position="1280"/>
    </location>
</feature>
<feature type="compositionally biased region" description="Basic and acidic residues" evidence="1">
    <location>
        <begin position="1380"/>
        <end position="1396"/>
    </location>
</feature>
<feature type="compositionally biased region" description="Basic and acidic residues" evidence="1">
    <location>
        <begin position="1418"/>
        <end position="1455"/>
    </location>
</feature>
<feature type="compositionally biased region" description="Basic and acidic residues" evidence="1">
    <location>
        <begin position="769"/>
        <end position="795"/>
    </location>
</feature>
<feature type="compositionally biased region" description="Basic and acidic residues" evidence="1">
    <location>
        <begin position="1107"/>
        <end position="1119"/>
    </location>
</feature>
<feature type="compositionally biased region" description="Polar residues" evidence="1">
    <location>
        <begin position="1138"/>
        <end position="1148"/>
    </location>
</feature>
<gene>
    <name evidence="2" type="ORF">PCOAH_00031110</name>
</gene>
<feature type="compositionally biased region" description="Low complexity" evidence="1">
    <location>
        <begin position="457"/>
        <end position="479"/>
    </location>
</feature>
<feature type="region of interest" description="Disordered" evidence="1">
    <location>
        <begin position="1"/>
        <end position="118"/>
    </location>
</feature>
<reference evidence="3" key="1">
    <citation type="submission" date="2016-06" db="EMBL/GenBank/DDBJ databases">
        <title>First high quality genome sequence of Plasmodium coatneyi using continuous long reads from single molecule, real-time sequencing.</title>
        <authorList>
            <person name="Chien J.-T."/>
            <person name="Pakala S.B."/>
            <person name="Geraldo J.A."/>
            <person name="Lapp S.A."/>
            <person name="Barnwell J.W."/>
            <person name="Kissinger J.C."/>
            <person name="Galinski M.R."/>
            <person name="Humphrey J.C."/>
        </authorList>
    </citation>
    <scope>NUCLEOTIDE SEQUENCE [LARGE SCALE GENOMIC DNA]</scope>
    <source>
        <strain evidence="3">Hackeri</strain>
    </source>
</reference>
<sequence length="3181" mass="356008">MNRRIDKSSHVKREGGYKNQVGEPKGSKSDLRNKSAERSIHSKGHNNERSQSREPFPHKWNPATHSKKELKNRHSNRGGSQEMFGGSGRRPNEGGDVRNADARTGIGRSAHMRTAKPPTITHGVRQMAHPLPNQREVNMVVHHKKGNIDKSAYSKKHHENIHRGKPLMNLLKKPEGTLPNPSHNNSKHRDVSQESFHRGLPNSRLIRKENSTHSNPMLTLDTKGNKPTQNRSDLINARMEEEHFLKKNKTTQNFLDRETTRQRENMGIPQEEPCNKKIMAEHPSHCVHLNDRRSREGNTDQSHFTYMRNNATSKRSEIPMQGKKHEQRRHEHMNHGKNILQGDHLHHVKEQQQRDRVMPPHKEDATAKCTHGTYYKNSAGRNENSHSEKITKGTIIQKNCIRSVHGRSRNLEQPMNRTHPQFGRSRVSQMGNLVRKSNGERYRRRGIPSNGTTNTWSESSVPVDSSESGSSGPGNTSGNPLRKVNSGRRPFFPKANSFLMTQLSILSLKDPQKTTQTKSYISIKNVHHQKAIWNGSYPSSGPKSSNPTQAPFTTSAPYTSATRENTFNKNRDRLNTRGGSNSLLFNLPNKSDHSHKGARENYSYHPHEHAQPNRHIRCDKNDPSYGLSSEEFHLTTEKFKREVKASMGKKNQEGPPSRNNQFDTYGKHNGEMCVKIDTSCVGGNIDDSIEAITANAAHGIVAAEVASVVKTANRNELHPTGSLYKKNLLHLTHEKVKKGLTFDEMRRKSFEALHISESAKPHVKYKHHEMRDMRNKREVHDLSNHSMHEREERNKKNARRSVTPSSESVERNFLPKKRKLNGTEAKDRQSQKIIPPSEPLEKNKMNLPSRDANMSYNKTAPNSDHGRSDKSMLKTNFKTEKTTNPLQNRIYDATKRGQDNPSTREENKKENCINIFSQKKNNFHEKNVTNTCSGSYKKDPLPTGRKNFAVPSELIKNFNKQFNITVGSSYDDKMGKTTSAPLYHRAAVSEVSTLAAVGRNKGASRERSLSGNDEEKLNKEKSTMRVNNVPTGGSGAILSKNLITTLKEPQVSSQIGAPFGIASKSQQEKQSNDAKEDAYFGAENGPFCEEIDEAFYDIFGLDALSKEKETQKETSRDGADGATVAHTPNPCNGASLVKKTNWTKVTNNGDEKPRGKTCKEEELGTKTEGESASGLIGNQDVTLAGAAEKVDATKESDETSAASEAEEINITDTDHSTDNANAVPMRGKAHREKRLPGSSSAHGLSNKDAPAGKGKEKDERSHTSKGASNKEEGTTCLHERHYGKNVEDGVDKITDKNNQPDFAKEKNECLPFLGDADVIGRFLQMDWKKGVSSAHDRKKEEHSEVCSEVHVDEVRTDHTVTVAHVQGHLGATAQRNHATTHNEKGKGGDLHQDKVQTKPLTGMKDRPQEGTAAVSLNEENKLSMEKKKKEEVHEDKRDKAKERDIKKKANQRSDADALGTTQFDLFEERPKAHHKEGYTGEYSLYVFPGEKEKLKRDVEEMHETRGNSEQRGKANTDKGELRMCLPTNAKQRSVDIEEKIPRAKPALYLPVGVTCAHQAKTFPRQKKKDYKEEDERTDKKKREKHSMNDDKQDGGGDGGANISGGVNESRDCLDDGEKSPSKKTQNNQFGREDNPTMIPPKCADMEESAQRPTTKVTAEPSYHKKRKIISSIPLRQDGTAHRRDLRSGEMHEGKSFFSTEDESPFCHMYSPRNVAAQIGTVQKDGTPVGSSSSSSGSEVAEDMMNDPLVSNTHGKRRTSLASTKRIEVNKRNSFLDGLSPDESLMEDNNEDCNADPFCDLPFCHDSNIIYQSDERTYEDNGSYRQTLNPNGEISFSLNNDDLFDEAEQDTESRYNECARGKNGKNFFDEVEKEQRDDNKPCQSNATNQSKHRKCKQDLFVNFAQKQMNGEIVDYTNGCPILGCIPDGYTNVSTEGNHLVERSDQNPFCTGEKVKSTFMEYVVRNSLNVTIDSRLINDNESVKKKYDLQINGFKIVQQIDALYQRKETNQNRTDSSDSSLVEICDCNASFGGSNGEVNGLPLYEGNLIEVGHLHKGVHPSPGENYQDVAKKEDTLFQNDLMEDIAHIKACTMNVCQLDDEEDNSNCGDRSANHVKDGQPPADLPSRSEPCLGVINEVCSPGDEPHSATTGDLTQRGGVTIGNYGVCLEMEKQIDDAAMSSVTLPAGKDLDASGRYTLGIHPGEEISAFSMPYSKGKKITMRQDEGCAMLDFEEIYHVDDLTMCPESGLTVCASFEQPEGPEKWKTEKNSRSRSSSRSSVITTDGRIEGENLPPQKCTEEDELGIVSLDVPSGELHSGSLFQFFTRGSSDGGLSEEQEEEGIDQLEDPVEEVDQRKVDQMKDDLAAVHPPEGKEGTTLDNAKKGDEGEGANRIEESTAHSQQVHEGGRSKGQANKPARRGARSGPHPLNQLDEESSLGSNKWGDVDGAPPLDVTKVDVSTDDKLDDAELTCNGTSGQSAPEKEVPINGKATPADDLPLGGKDEEGRVSLHANHRVEAEKLNQDIPYITNIHKEMHRSPVMPLRIEAFHSLEDQRLIYGRPEWQKYLCPLCDKAYYTPNSYMKNYTHYLNEHWKKRKILGGYIIFPCKLIHNGMEEQQEEKDKSTLPSDVVHTPFINSNDYYCALKKFESEKNITIEGVNNKCASSKGSTSDSTSAQFLVSTTRAASLEKRPNQSEQKNKGKHRRSSRVIFCDEIQVREYDIELSRIEKFGASIGPVFTEDKEEGTTPSTESKEGRVPELANKPAEGDKNGMLSREVEAKDGASPEEDTPPEQTTKWAMKKCNKDISSNVEDVHLEANPPQSGSVNLKDSVYIPGGKAKKDQEANTPVMSNTERKIIDRRKKKKQDEDPKGSHAPNRKNPNGGHRKGVSNNLDETPLLNGKRTERSGDHMDIYKEEGIGKSKSGGEEQPNEEENITSSFRNYPSELINGEKKGEQKVNRTEDDPSLNHANMEKNQTKDESGKKNIDEEHSPGAPTNECTDPSGSVKVEGDPPRSDSLNELISSLFSIDNNSPSSNSENKSVPFSCLLYEESLQIKEQPLNEILLENRIENSKENIFIPVKKKMGKRMRNGTENMHKRIISKYKRKIKICTLNEKKKESTSFFDFKNYENVYMPPKNVSLNLPPPEKETHILKKVIRPKKKEKIPSLHLNCRQSARIKNRNKLTQ</sequence>
<feature type="compositionally biased region" description="Basic and acidic residues" evidence="1">
    <location>
        <begin position="2762"/>
        <end position="2780"/>
    </location>
</feature>
<dbReference type="EMBL" id="CP016248">
    <property type="protein sequence ID" value="ANQ08811.1"/>
    <property type="molecule type" value="Genomic_DNA"/>
</dbReference>
<feature type="compositionally biased region" description="Basic and acidic residues" evidence="1">
    <location>
        <begin position="1149"/>
        <end position="1169"/>
    </location>
</feature>
<feature type="compositionally biased region" description="Basic and acidic residues" evidence="1">
    <location>
        <begin position="1569"/>
        <end position="1594"/>
    </location>
</feature>
<feature type="compositionally biased region" description="Basic and acidic residues" evidence="1">
    <location>
        <begin position="2967"/>
        <end position="2987"/>
    </location>
</feature>
<feature type="compositionally biased region" description="Basic and acidic residues" evidence="1">
    <location>
        <begin position="1"/>
        <end position="16"/>
    </location>
</feature>
<feature type="compositionally biased region" description="Acidic residues" evidence="1">
    <location>
        <begin position="2331"/>
        <end position="2347"/>
    </location>
</feature>
<dbReference type="RefSeq" id="XP_019915506.1">
    <property type="nucleotide sequence ID" value="XM_020059911.1"/>
</dbReference>
<protein>
    <submittedName>
        <fullName evidence="2">Uncharacterized protein</fullName>
    </submittedName>
</protein>
<feature type="region of interest" description="Disordered" evidence="1">
    <location>
        <begin position="1559"/>
        <end position="1663"/>
    </location>
</feature>
<evidence type="ECO:0000256" key="1">
    <source>
        <dbReference type="SAM" id="MobiDB-lite"/>
    </source>
</evidence>
<evidence type="ECO:0000313" key="2">
    <source>
        <dbReference type="EMBL" id="ANQ08811.1"/>
    </source>
</evidence>
<feature type="compositionally biased region" description="Basic and acidic residues" evidence="1">
    <location>
        <begin position="90"/>
        <end position="101"/>
    </location>
</feature>
<feature type="region of interest" description="Disordered" evidence="1">
    <location>
        <begin position="2324"/>
        <end position="2347"/>
    </location>
</feature>
<dbReference type="KEGG" id="pcot:PCOAH_00031110"/>
<feature type="region of interest" description="Disordered" evidence="1">
    <location>
        <begin position="2256"/>
        <end position="2298"/>
    </location>
</feature>
<feature type="region of interest" description="Disordered" evidence="1">
    <location>
        <begin position="1498"/>
        <end position="1519"/>
    </location>
</feature>
<feature type="compositionally biased region" description="Basic and acidic residues" evidence="1">
    <location>
        <begin position="187"/>
        <end position="197"/>
    </location>
</feature>
<feature type="region of interest" description="Disordered" evidence="1">
    <location>
        <begin position="174"/>
        <end position="229"/>
    </location>
</feature>
<feature type="compositionally biased region" description="Basic and acidic residues" evidence="1">
    <location>
        <begin position="1003"/>
        <end position="1020"/>
    </location>
</feature>
<feature type="compositionally biased region" description="Basic and acidic residues" evidence="1">
    <location>
        <begin position="1188"/>
        <end position="1197"/>
    </location>
</feature>
<keyword evidence="3" id="KW-1185">Reference proteome</keyword>
<feature type="compositionally biased region" description="Polar residues" evidence="1">
    <location>
        <begin position="852"/>
        <end position="862"/>
    </location>
</feature>
<dbReference type="OrthoDB" id="9628807at2759"/>
<feature type="region of interest" description="Disordered" evidence="1">
    <location>
        <begin position="2100"/>
        <end position="2153"/>
    </location>
</feature>